<dbReference type="PANTHER" id="PTHR21859">
    <property type="entry name" value="ACROSOME-SPECIFIC PROTEIN"/>
    <property type="match status" value="1"/>
</dbReference>
<organism evidence="3 4">
    <name type="scientific">Diceros bicornis minor</name>
    <name type="common">South-central black rhinoceros</name>
    <dbReference type="NCBI Taxonomy" id="77932"/>
    <lineage>
        <taxon>Eukaryota</taxon>
        <taxon>Metazoa</taxon>
        <taxon>Chordata</taxon>
        <taxon>Craniata</taxon>
        <taxon>Vertebrata</taxon>
        <taxon>Euteleostomi</taxon>
        <taxon>Mammalia</taxon>
        <taxon>Eutheria</taxon>
        <taxon>Laurasiatheria</taxon>
        <taxon>Perissodactyla</taxon>
        <taxon>Rhinocerotidae</taxon>
        <taxon>Diceros</taxon>
    </lineage>
</organism>
<dbReference type="InterPro" id="IPR039509">
    <property type="entry name" value="SPATA31"/>
</dbReference>
<gene>
    <name evidence="3" type="ORF">HPG69_007618</name>
</gene>
<dbReference type="AlphaFoldDB" id="A0A7J7E9W4"/>
<dbReference type="Pfam" id="PF14650">
    <property type="entry name" value="FAM75"/>
    <property type="match status" value="1"/>
</dbReference>
<comment type="caution">
    <text evidence="3">The sequence shown here is derived from an EMBL/GenBank/DDBJ whole genome shotgun (WGS) entry which is preliminary data.</text>
</comment>
<keyword evidence="4" id="KW-1185">Reference proteome</keyword>
<dbReference type="EMBL" id="JACDTQ010003801">
    <property type="protein sequence ID" value="KAF5912630.1"/>
    <property type="molecule type" value="Genomic_DNA"/>
</dbReference>
<evidence type="ECO:0000259" key="2">
    <source>
        <dbReference type="Pfam" id="PF14650"/>
    </source>
</evidence>
<dbReference type="PANTHER" id="PTHR21859:SF12">
    <property type="entry name" value="SPERMATOGENESIS-ASSOCIATED PROTEIN 31D1"/>
    <property type="match status" value="1"/>
</dbReference>
<feature type="domain" description="SPATA31" evidence="2">
    <location>
        <begin position="237"/>
        <end position="294"/>
    </location>
</feature>
<evidence type="ECO:0000313" key="3">
    <source>
        <dbReference type="EMBL" id="KAF5912630.1"/>
    </source>
</evidence>
<evidence type="ECO:0000256" key="1">
    <source>
        <dbReference type="ARBA" id="ARBA00035009"/>
    </source>
</evidence>
<evidence type="ECO:0000313" key="4">
    <source>
        <dbReference type="Proteomes" id="UP000551758"/>
    </source>
</evidence>
<sequence length="296" mass="32971">MLWACEEISFYQKPSLPPLHGCLKCSVDHSPPQSLAFTLLPPHDTQTADPVVQPEATFPVDHPPPNPLPLPLYHHPVSENSSPDNPGWLSTCVPTIRGTDHSSLSVSECSSWKAHGKDLFPSTLAQCDFNKEFLAPYSSEASFGGNPATNLVEPGNLSFLSPDILALLERQVQKRSDFLMWEEEEKKRGSFPKDLRPDYQLNSSEKMLESIADKHDSAVSLPFWSSKGKPKEVHMHQWPPYPKTSEDHLQQKRVQLFRGLPSLHSKSLPSADHVSGDCSSIFIFNKILNASTGQEL</sequence>
<accession>A0A7J7E9W4</accession>
<comment type="similarity">
    <text evidence="1">Belongs to the SPATA31 family.</text>
</comment>
<name>A0A7J7E9W4_DICBM</name>
<protein>
    <recommendedName>
        <fullName evidence="2">SPATA31 domain-containing protein</fullName>
    </recommendedName>
</protein>
<reference evidence="3 4" key="1">
    <citation type="journal article" date="2020" name="Mol. Biol. Evol.">
        <title>Interspecific Gene Flow and the Evolution of Specialization in Black and White Rhinoceros.</title>
        <authorList>
            <person name="Moodley Y."/>
            <person name="Westbury M.V."/>
            <person name="Russo I.M."/>
            <person name="Gopalakrishnan S."/>
            <person name="Rakotoarivelo A."/>
            <person name="Olsen R.A."/>
            <person name="Prost S."/>
            <person name="Tunstall T."/>
            <person name="Ryder O.A."/>
            <person name="Dalen L."/>
            <person name="Bruford M.W."/>
        </authorList>
    </citation>
    <scope>NUCLEOTIDE SEQUENCE [LARGE SCALE GENOMIC DNA]</scope>
    <source>
        <strain evidence="3">SBR-YM</strain>
        <tissue evidence="3">Skin</tissue>
    </source>
</reference>
<dbReference type="Proteomes" id="UP000551758">
    <property type="component" value="Unassembled WGS sequence"/>
</dbReference>
<proteinExistence type="inferred from homology"/>